<dbReference type="PANTHER" id="PTHR11070:SF3">
    <property type="entry name" value="DNA 3'-5' HELICASE"/>
    <property type="match status" value="1"/>
</dbReference>
<dbReference type="InterPro" id="IPR027417">
    <property type="entry name" value="P-loop_NTPase"/>
</dbReference>
<dbReference type="KEGG" id="aare:D3093_19615"/>
<gene>
    <name evidence="1" type="ORF">D3093_19615</name>
</gene>
<dbReference type="Proteomes" id="UP000298595">
    <property type="component" value="Plasmid p1"/>
</dbReference>
<dbReference type="GO" id="GO:0005829">
    <property type="term" value="C:cytosol"/>
    <property type="evidence" value="ECO:0007669"/>
    <property type="project" value="TreeGrafter"/>
</dbReference>
<reference evidence="1 2" key="1">
    <citation type="submission" date="2018-09" db="EMBL/GenBank/DDBJ databases">
        <title>Whole genome based analysis of evolution and adaptive divergence in Indian and Brazilian strains of Azospirillum brasilense.</title>
        <authorList>
            <person name="Singh C."/>
            <person name="Tripathi A.K."/>
        </authorList>
    </citation>
    <scope>NUCLEOTIDE SEQUENCE [LARGE SCALE GENOMIC DNA]</scope>
    <source>
        <strain evidence="1 2">MTCC4035</strain>
        <plasmid evidence="1 2">p1</plasmid>
    </source>
</reference>
<dbReference type="SUPFAM" id="SSF52540">
    <property type="entry name" value="P-loop containing nucleoside triphosphate hydrolases"/>
    <property type="match status" value="1"/>
</dbReference>
<dbReference type="PANTHER" id="PTHR11070">
    <property type="entry name" value="UVRD / RECB / PCRA DNA HELICASE FAMILY MEMBER"/>
    <property type="match status" value="1"/>
</dbReference>
<dbReference type="Gene3D" id="3.40.50.300">
    <property type="entry name" value="P-loop containing nucleotide triphosphate hydrolases"/>
    <property type="match status" value="2"/>
</dbReference>
<accession>A0A4D8PQK6</accession>
<keyword evidence="1" id="KW-0067">ATP-binding</keyword>
<dbReference type="EMBL" id="CP032322">
    <property type="protein sequence ID" value="QCN97441.1"/>
    <property type="molecule type" value="Genomic_DNA"/>
</dbReference>
<keyword evidence="1" id="KW-0378">Hydrolase</keyword>
<organism evidence="1 2">
    <name type="scientific">Azospirillum argentinense</name>
    <dbReference type="NCBI Taxonomy" id="2970906"/>
    <lineage>
        <taxon>Bacteria</taxon>
        <taxon>Pseudomonadati</taxon>
        <taxon>Pseudomonadota</taxon>
        <taxon>Alphaproteobacteria</taxon>
        <taxon>Rhodospirillales</taxon>
        <taxon>Azospirillaceae</taxon>
        <taxon>Azospirillum</taxon>
    </lineage>
</organism>
<evidence type="ECO:0000313" key="1">
    <source>
        <dbReference type="EMBL" id="QCN97441.1"/>
    </source>
</evidence>
<protein>
    <submittedName>
        <fullName evidence="1">ATP-dependent helicase</fullName>
    </submittedName>
</protein>
<dbReference type="GO" id="GO:0005524">
    <property type="term" value="F:ATP binding"/>
    <property type="evidence" value="ECO:0007669"/>
    <property type="project" value="InterPro"/>
</dbReference>
<geneLocation type="plasmid" evidence="1 2">
    <name>p1</name>
</geneLocation>
<dbReference type="GO" id="GO:0003677">
    <property type="term" value="F:DNA binding"/>
    <property type="evidence" value="ECO:0007669"/>
    <property type="project" value="InterPro"/>
</dbReference>
<evidence type="ECO:0000313" key="2">
    <source>
        <dbReference type="Proteomes" id="UP000298595"/>
    </source>
</evidence>
<sequence>MTTAAPSPALLAAQQAQQRLEKCLVEGENFRLEAGAGAGKTYSLVAALKKLIAEQGSALMHAGQQVACITYTEVARNEIAQEIEEHPAILVNTIHGFGWSFLSRFQKQLRVMVAAQEARQAAIEAAGGIHDQIVEYNLGFFGIDEKRITLHHDDIPKFLAELLSSAKFQRIFKSMYPILFIDEYQDTDPLIMNSLSENFFATGNGPIVGLFGDHWQTIYRKDYQLADFPNVKNIDKGANFRSAPVIVNVLNRLRPELKQEVNDEAAEGEVRFFHCNTYSGERIDSRNGKQDLPQEVSAQFINSLKNTLQEGGWDFDPVRTKILMLTHNAIAAERGYPNLASIFEHKEAFAKKEDATIAFLADTVEPICNAYSSGNFGEMFRLMGGVPTIRKLVEKVEWRAQLDQLVALRESGTIGEVLNLLKETKRPRLSSRVFDREDEIAKLGPEETEGESNSLKRQRQLRNVAYKELVALVDFINGFTPFATQHSVKGAEFENVLVILSGGWNHYNWPKFLELLHTRAIATKDQAGFLRARNLFYVALSRPKKRLAVLATQTLSQNALAATAQLFGAENVVALPVS</sequence>
<keyword evidence="1" id="KW-0547">Nucleotide-binding</keyword>
<proteinExistence type="predicted"/>
<name>A0A4D8PQK6_9PROT</name>
<dbReference type="AlphaFoldDB" id="A0A4D8PQK6"/>
<dbReference type="InterPro" id="IPR000212">
    <property type="entry name" value="DNA_helicase_UvrD/REP"/>
</dbReference>
<dbReference type="RefSeq" id="WP_137116733.1">
    <property type="nucleotide sequence ID" value="NZ_CP032322.1"/>
</dbReference>
<keyword evidence="1" id="KW-0347">Helicase</keyword>
<keyword evidence="1" id="KW-0614">Plasmid</keyword>
<dbReference type="Pfam" id="PF13245">
    <property type="entry name" value="AAA_19"/>
    <property type="match status" value="1"/>
</dbReference>
<dbReference type="GO" id="GO:0000725">
    <property type="term" value="P:recombinational repair"/>
    <property type="evidence" value="ECO:0007669"/>
    <property type="project" value="TreeGrafter"/>
</dbReference>
<dbReference type="GO" id="GO:0043138">
    <property type="term" value="F:3'-5' DNA helicase activity"/>
    <property type="evidence" value="ECO:0007669"/>
    <property type="project" value="TreeGrafter"/>
</dbReference>